<organism evidence="1 2">
    <name type="scientific">Sphingomonas sanxanigenens DSM 19645 = NX02</name>
    <dbReference type="NCBI Taxonomy" id="1123269"/>
    <lineage>
        <taxon>Bacteria</taxon>
        <taxon>Pseudomonadati</taxon>
        <taxon>Pseudomonadota</taxon>
        <taxon>Alphaproteobacteria</taxon>
        <taxon>Sphingomonadales</taxon>
        <taxon>Sphingomonadaceae</taxon>
        <taxon>Sphingomonas</taxon>
    </lineage>
</organism>
<sequence>MPTGGLLDGKWRKAALWLLRLANVVFDYDRFHAAAFDFQDREIVVGGWKLVQPLHALLSGRCFDFVQAISNSRTLLDRSSLIFSGSSGD</sequence>
<dbReference type="AlphaFoldDB" id="W0ALF7"/>
<dbReference type="KEGG" id="ssan:NX02_24340"/>
<reference evidence="1 2" key="1">
    <citation type="submission" date="2013-07" db="EMBL/GenBank/DDBJ databases">
        <title>Completed genome of Sphingomonas sanxanigenens NX02.</title>
        <authorList>
            <person name="Ma T."/>
            <person name="Huang H."/>
            <person name="Wu M."/>
            <person name="Li X."/>
            <person name="Li G."/>
        </authorList>
    </citation>
    <scope>NUCLEOTIDE SEQUENCE [LARGE SCALE GENOMIC DNA]</scope>
    <source>
        <strain evidence="1 2">NX02</strain>
    </source>
</reference>
<protein>
    <submittedName>
        <fullName evidence="1">Uncharacterized protein</fullName>
    </submittedName>
</protein>
<proteinExistence type="predicted"/>
<gene>
    <name evidence="1" type="ORF">NX02_24340</name>
</gene>
<accession>W0ALF7</accession>
<dbReference type="EMBL" id="CP006644">
    <property type="protein sequence ID" value="AHE56475.1"/>
    <property type="molecule type" value="Genomic_DNA"/>
</dbReference>
<evidence type="ECO:0000313" key="2">
    <source>
        <dbReference type="Proteomes" id="UP000018851"/>
    </source>
</evidence>
<evidence type="ECO:0000313" key="1">
    <source>
        <dbReference type="EMBL" id="AHE56475.1"/>
    </source>
</evidence>
<keyword evidence="2" id="KW-1185">Reference proteome</keyword>
<name>W0ALF7_9SPHN</name>
<dbReference type="HOGENOM" id="CLU_2453083_0_0_5"/>
<dbReference type="Proteomes" id="UP000018851">
    <property type="component" value="Chromosome"/>
</dbReference>